<gene>
    <name evidence="1" type="ORF">VQ7734_04568</name>
</gene>
<dbReference type="AlphaFoldDB" id="A0A1M7Z2B6"/>
<dbReference type="Proteomes" id="UP000184600">
    <property type="component" value="Unassembled WGS sequence"/>
</dbReference>
<dbReference type="RefSeq" id="WP_073586233.1">
    <property type="nucleotide sequence ID" value="NZ_AP024897.1"/>
</dbReference>
<organism evidence="1 2">
    <name type="scientific">Vibrio quintilis</name>
    <dbReference type="NCBI Taxonomy" id="1117707"/>
    <lineage>
        <taxon>Bacteria</taxon>
        <taxon>Pseudomonadati</taxon>
        <taxon>Pseudomonadota</taxon>
        <taxon>Gammaproteobacteria</taxon>
        <taxon>Vibrionales</taxon>
        <taxon>Vibrionaceae</taxon>
        <taxon>Vibrio</taxon>
    </lineage>
</organism>
<dbReference type="Pfam" id="PF07030">
    <property type="entry name" value="Phage_Mu_Gp36"/>
    <property type="match status" value="1"/>
</dbReference>
<evidence type="ECO:0000313" key="1">
    <source>
        <dbReference type="EMBL" id="SHO58796.1"/>
    </source>
</evidence>
<proteinExistence type="predicted"/>
<dbReference type="OrthoDB" id="9812088at2"/>
<protein>
    <recommendedName>
        <fullName evidence="3">Mu-like prophage protein gp36</fullName>
    </recommendedName>
</protein>
<dbReference type="STRING" id="1117707.VQ7734_04568"/>
<reference evidence="2" key="1">
    <citation type="submission" date="2016-12" db="EMBL/GenBank/DDBJ databases">
        <authorList>
            <person name="Rodrigo-Torres L."/>
            <person name="Arahal R.D."/>
            <person name="Lucena T."/>
        </authorList>
    </citation>
    <scope>NUCLEOTIDE SEQUENCE [LARGE SCALE GENOMIC DNA]</scope>
</reference>
<name>A0A1M7Z2B6_9VIBR</name>
<dbReference type="EMBL" id="FRFG01000078">
    <property type="protein sequence ID" value="SHO58796.1"/>
    <property type="molecule type" value="Genomic_DNA"/>
</dbReference>
<evidence type="ECO:0008006" key="3">
    <source>
        <dbReference type="Google" id="ProtNLM"/>
    </source>
</evidence>
<evidence type="ECO:0000313" key="2">
    <source>
        <dbReference type="Proteomes" id="UP000184600"/>
    </source>
</evidence>
<dbReference type="InterPro" id="IPR009752">
    <property type="entry name" value="Phage_Mu_GpJ"/>
</dbReference>
<keyword evidence="2" id="KW-1185">Reference proteome</keyword>
<sequence>MYCTQDDLINRFGEDELIQLTDRDGSTGAVVPAVSAQAITDAGATIDGYIGGRYRLPLSAVPEVLERLACDIARYFLYDRSLDPEHQAAKRYSDAISYLKDVAKGSVQLGLDEQQSKPETTATAIMQSAGSVFTRDQSKGFL</sequence>
<accession>A0A1M7Z2B6</accession>